<evidence type="ECO:0000313" key="2">
    <source>
        <dbReference type="EMBL" id="KAF8399724.1"/>
    </source>
</evidence>
<keyword evidence="3" id="KW-1185">Reference proteome</keyword>
<organism evidence="2 3">
    <name type="scientific">Tetracentron sinense</name>
    <name type="common">Spur-leaf</name>
    <dbReference type="NCBI Taxonomy" id="13715"/>
    <lineage>
        <taxon>Eukaryota</taxon>
        <taxon>Viridiplantae</taxon>
        <taxon>Streptophyta</taxon>
        <taxon>Embryophyta</taxon>
        <taxon>Tracheophyta</taxon>
        <taxon>Spermatophyta</taxon>
        <taxon>Magnoliopsida</taxon>
        <taxon>Trochodendrales</taxon>
        <taxon>Trochodendraceae</taxon>
        <taxon>Tetracentron</taxon>
    </lineage>
</organism>
<proteinExistence type="predicted"/>
<dbReference type="AlphaFoldDB" id="A0A835DGX4"/>
<protein>
    <submittedName>
        <fullName evidence="2">Uncharacterized protein</fullName>
    </submittedName>
</protein>
<accession>A0A835DGX4</accession>
<feature type="region of interest" description="Disordered" evidence="1">
    <location>
        <begin position="44"/>
        <end position="65"/>
    </location>
</feature>
<reference evidence="2 3" key="1">
    <citation type="submission" date="2020-04" db="EMBL/GenBank/DDBJ databases">
        <title>Plant Genome Project.</title>
        <authorList>
            <person name="Zhang R.-G."/>
        </authorList>
    </citation>
    <scope>NUCLEOTIDE SEQUENCE [LARGE SCALE GENOMIC DNA]</scope>
    <source>
        <strain evidence="2">YNK0</strain>
        <tissue evidence="2">Leaf</tissue>
    </source>
</reference>
<evidence type="ECO:0000256" key="1">
    <source>
        <dbReference type="SAM" id="MobiDB-lite"/>
    </source>
</evidence>
<name>A0A835DGX4_TETSI</name>
<dbReference type="EMBL" id="JABCRI010000010">
    <property type="protein sequence ID" value="KAF8399724.1"/>
    <property type="molecule type" value="Genomic_DNA"/>
</dbReference>
<dbReference type="Proteomes" id="UP000655225">
    <property type="component" value="Unassembled WGS sequence"/>
</dbReference>
<comment type="caution">
    <text evidence="2">The sequence shown here is derived from an EMBL/GenBank/DDBJ whole genome shotgun (WGS) entry which is preliminary data.</text>
</comment>
<sequence>MSPVKVNNFNVPEEVIRDRDSVEQLIHDDDEKTRAFENVEDEASNLDDIPLDGVSMGGGTNTWEEGKNMDMKALYGGVLHIEYTPNKD</sequence>
<evidence type="ECO:0000313" key="3">
    <source>
        <dbReference type="Proteomes" id="UP000655225"/>
    </source>
</evidence>
<gene>
    <name evidence="2" type="ORF">HHK36_015595</name>
</gene>